<evidence type="ECO:0000313" key="2">
    <source>
        <dbReference type="Proteomes" id="UP000028826"/>
    </source>
</evidence>
<protein>
    <submittedName>
        <fullName evidence="1">Uncharacterized protein</fullName>
    </submittedName>
</protein>
<dbReference type="EMBL" id="JGYG01000006">
    <property type="protein sequence ID" value="KFI29432.1"/>
    <property type="molecule type" value="Genomic_DNA"/>
</dbReference>
<organism evidence="1 2">
    <name type="scientific">Haematobacter massiliensis</name>
    <dbReference type="NCBI Taxonomy" id="195105"/>
    <lineage>
        <taxon>Bacteria</taxon>
        <taxon>Pseudomonadati</taxon>
        <taxon>Pseudomonadota</taxon>
        <taxon>Alphaproteobacteria</taxon>
        <taxon>Rhodobacterales</taxon>
        <taxon>Paracoccaceae</taxon>
        <taxon>Haematobacter</taxon>
    </lineage>
</organism>
<accession>A0A086Y582</accession>
<evidence type="ECO:0000313" key="1">
    <source>
        <dbReference type="EMBL" id="KFI29432.1"/>
    </source>
</evidence>
<reference evidence="1 2" key="1">
    <citation type="submission" date="2014-03" db="EMBL/GenBank/DDBJ databases">
        <title>Genome of Haematobacter massiliensis CCUG 47968.</title>
        <authorList>
            <person name="Wang D."/>
            <person name="Wang G."/>
        </authorList>
    </citation>
    <scope>NUCLEOTIDE SEQUENCE [LARGE SCALE GENOMIC DNA]</scope>
    <source>
        <strain evidence="1 2">CCUG 47968</strain>
    </source>
</reference>
<sequence>MVEGKRIGASPYQDITKRKLTHSRGKVEWAITLWIDSVQSARSNEATKCLRLTRNHQADFRRRQRQTVGSHYWRDGTSDAGLAPVRRSQVMHPRLLWCRWVGLRWISLVTGVRRMEPFMIAVRTLHVTPVRRDQFAANLIDRLAPRAFDLDQCDYGFFEGSGFLLTISWLSRIRFNPIIVFICRACSCICVNYRRSKIGDEFRGIVLGFPPAQAF</sequence>
<keyword evidence="2" id="KW-1185">Reference proteome</keyword>
<dbReference type="STRING" id="195105.CN97_16145"/>
<proteinExistence type="predicted"/>
<dbReference type="AlphaFoldDB" id="A0A086Y582"/>
<name>A0A086Y582_9RHOB</name>
<gene>
    <name evidence="1" type="ORF">CN97_16145</name>
</gene>
<dbReference type="Proteomes" id="UP000028826">
    <property type="component" value="Unassembled WGS sequence"/>
</dbReference>
<comment type="caution">
    <text evidence="1">The sequence shown here is derived from an EMBL/GenBank/DDBJ whole genome shotgun (WGS) entry which is preliminary data.</text>
</comment>